<comment type="caution">
    <text evidence="1">The sequence shown here is derived from an EMBL/GenBank/DDBJ whole genome shotgun (WGS) entry which is preliminary data.</text>
</comment>
<organism evidence="1 2">
    <name type="scientific">Micromonospora reichwaldensis</name>
    <dbReference type="NCBI Taxonomy" id="3075516"/>
    <lineage>
        <taxon>Bacteria</taxon>
        <taxon>Bacillati</taxon>
        <taxon>Actinomycetota</taxon>
        <taxon>Actinomycetes</taxon>
        <taxon>Micromonosporales</taxon>
        <taxon>Micromonosporaceae</taxon>
        <taxon>Micromonospora</taxon>
    </lineage>
</organism>
<sequence>MEDTDGLKKLLKGEPTSAVGTAYTPVEEQYSRELGVHRPGDNRVILVNGVSGTVTAPDATLSHVFAARPAITDVAPVPPGPLGGVAGCGSSQSKDGLTKFCTWVDDHTIGMVTFIGFPQSDDTHDLFRQIRAEFEHRAP</sequence>
<name>A0ABU2WUD0_9ACTN</name>
<keyword evidence="2" id="KW-1185">Reference proteome</keyword>
<proteinExistence type="predicted"/>
<accession>A0ABU2WUD0</accession>
<reference evidence="1" key="1">
    <citation type="submission" date="2023-09" db="EMBL/GenBank/DDBJ databases">
        <title>30 novel species of actinomycetes from the DSMZ collection.</title>
        <authorList>
            <person name="Nouioui I."/>
        </authorList>
    </citation>
    <scope>NUCLEOTIDE SEQUENCE</scope>
    <source>
        <strain evidence="1">DSM 115977</strain>
    </source>
</reference>
<evidence type="ECO:0000313" key="1">
    <source>
        <dbReference type="EMBL" id="MDT0529133.1"/>
    </source>
</evidence>
<protein>
    <submittedName>
        <fullName evidence="1">Uncharacterized protein</fullName>
    </submittedName>
</protein>
<gene>
    <name evidence="1" type="ORF">RM555_09020</name>
</gene>
<dbReference type="RefSeq" id="WP_311411306.1">
    <property type="nucleotide sequence ID" value="NZ_JAVRFL010000008.1"/>
</dbReference>
<evidence type="ECO:0000313" key="2">
    <source>
        <dbReference type="Proteomes" id="UP001180973"/>
    </source>
</evidence>
<dbReference type="EMBL" id="JAVRFL010000008">
    <property type="protein sequence ID" value="MDT0529133.1"/>
    <property type="molecule type" value="Genomic_DNA"/>
</dbReference>
<dbReference type="Proteomes" id="UP001180973">
    <property type="component" value="Unassembled WGS sequence"/>
</dbReference>